<dbReference type="InterPro" id="IPR011986">
    <property type="entry name" value="Xdiol_dOase_LigA"/>
</dbReference>
<dbReference type="Pfam" id="PF07746">
    <property type="entry name" value="LigA"/>
    <property type="match status" value="1"/>
</dbReference>
<evidence type="ECO:0000313" key="2">
    <source>
        <dbReference type="EMBL" id="HIQ29959.1"/>
    </source>
</evidence>
<organism evidence="2 3">
    <name type="scientific">Caldiarchaeum subterraneum</name>
    <dbReference type="NCBI Taxonomy" id="311458"/>
    <lineage>
        <taxon>Archaea</taxon>
        <taxon>Nitrososphaerota</taxon>
        <taxon>Candidatus Caldarchaeales</taxon>
        <taxon>Candidatus Caldarchaeaceae</taxon>
        <taxon>Candidatus Caldarchaeum</taxon>
    </lineage>
</organism>
<sequence>MPLMYGYPEPKFYRLHKFALQLHKSRELREKFKEDPESVMNQFNLSDEEKELVKSQDPIKMFHAGISPYAIFYIVWEGYGLITRPVQEQMLYNRLKEKR</sequence>
<evidence type="ECO:0000313" key="3">
    <source>
        <dbReference type="Proteomes" id="UP000608579"/>
    </source>
</evidence>
<comment type="caution">
    <text evidence="2">The sequence shown here is derived from an EMBL/GenBank/DDBJ whole genome shotgun (WGS) entry which is preliminary data.</text>
</comment>
<protein>
    <recommendedName>
        <fullName evidence="1">Extradiol ring-cleavage dioxygenase LigAB LigA subunit domain-containing protein</fullName>
    </recommendedName>
</protein>
<gene>
    <name evidence="2" type="ORF">EYH45_05280</name>
</gene>
<dbReference type="Proteomes" id="UP000608579">
    <property type="component" value="Unassembled WGS sequence"/>
</dbReference>
<dbReference type="SUPFAM" id="SSF48076">
    <property type="entry name" value="LigA subunit of an aromatic-ring-opening dioxygenase LigAB"/>
    <property type="match status" value="1"/>
</dbReference>
<dbReference type="AlphaFoldDB" id="A0A833EC63"/>
<dbReference type="EMBL" id="DQVM01000103">
    <property type="protein sequence ID" value="HIQ29959.1"/>
    <property type="molecule type" value="Genomic_DNA"/>
</dbReference>
<dbReference type="InterPro" id="IPR036622">
    <property type="entry name" value="LigA_sf"/>
</dbReference>
<accession>A0A833EC63</accession>
<name>A0A833EC63_CALS0</name>
<proteinExistence type="predicted"/>
<reference evidence="2" key="1">
    <citation type="journal article" date="2020" name="ISME J.">
        <title>Gammaproteobacteria mediating utilization of methyl-, sulfur- and petroleum organic compounds in deep ocean hydrothermal plumes.</title>
        <authorList>
            <person name="Zhou Z."/>
            <person name="Liu Y."/>
            <person name="Pan J."/>
            <person name="Cron B.R."/>
            <person name="Toner B.M."/>
            <person name="Anantharaman K."/>
            <person name="Breier J.A."/>
            <person name="Dick G.J."/>
            <person name="Li M."/>
        </authorList>
    </citation>
    <scope>NUCLEOTIDE SEQUENCE</scope>
    <source>
        <strain evidence="2">SZUA-1515</strain>
    </source>
</reference>
<evidence type="ECO:0000259" key="1">
    <source>
        <dbReference type="Pfam" id="PF07746"/>
    </source>
</evidence>
<feature type="domain" description="Extradiol ring-cleavage dioxygenase LigAB LigA subunit" evidence="1">
    <location>
        <begin position="15"/>
        <end position="72"/>
    </location>
</feature>
<dbReference type="Gene3D" id="1.10.700.10">
    <property type="entry name" value="Dioxygenase LigAB, LigA subunit"/>
    <property type="match status" value="1"/>
</dbReference>